<feature type="domain" description="Tail sheath protein subtilisin-like" evidence="2">
    <location>
        <begin position="207"/>
        <end position="370"/>
    </location>
</feature>
<dbReference type="Pfam" id="PF04984">
    <property type="entry name" value="Phage_sheath_1"/>
    <property type="match status" value="1"/>
</dbReference>
<evidence type="ECO:0000256" key="1">
    <source>
        <dbReference type="ARBA" id="ARBA00008005"/>
    </source>
</evidence>
<dbReference type="EMBL" id="CP034338">
    <property type="protein sequence ID" value="AZL68786.1"/>
    <property type="molecule type" value="Genomic_DNA"/>
</dbReference>
<comment type="similarity">
    <text evidence="1">Belongs to the myoviridae tail sheath protein family.</text>
</comment>
<sequence length="501" mass="53017">MSVPFSFIPSDLKVPLFYAEVDNSMASSGAAGALRRLIVGQVNDDADSPEIGSLVLVSRQAEAVAIGGAGSMLATMFAAHRAIDVAGEVWCLPVKVAEGAAAKASVTVTGTVSAAGLVNLYVGGSRVRTTVTATMSAEAVATAVAASVNALPDLPVKATAAGAVVTLDVKFKGELGNDLRVEVNRLGRANGEETPAGLQLAITAMAGGVGSPDMAVLLAALGDEPFEFCAQPWTDSDSLDAWKATMDENSGRWSWAKQLWGHVYSAKRGTLGQLVAFGRQRNDPHMSVIGFEVGVPQPVWVMAAQVAARTAVFISADPARPTQTGTLPSIAPAKSSERFMLTERQSLLSNGVGTAYFEGGYMRIQRAVTTYQKNAYGQPDDSYLDSEPLHQSAYVLRYLAGIVTSKYGRHKLAKDGTSFGPGQPIVTPLVIRGELIAGYRYLETLGIAENAEAFKANLVVEIDATNPNRLNVLYPPDLVNQLRVFALLYQFRLQYATDAAA</sequence>
<evidence type="ECO:0000313" key="4">
    <source>
        <dbReference type="EMBL" id="AZL68786.1"/>
    </source>
</evidence>
<evidence type="ECO:0000259" key="3">
    <source>
        <dbReference type="Pfam" id="PF17482"/>
    </source>
</evidence>
<dbReference type="PIRSF" id="PIRSF007349">
    <property type="entry name" value="Tsp_L"/>
    <property type="match status" value="1"/>
</dbReference>
<proteinExistence type="inferred from homology"/>
<dbReference type="InterPro" id="IPR020287">
    <property type="entry name" value="Tail_sheath_C"/>
</dbReference>
<evidence type="ECO:0000259" key="2">
    <source>
        <dbReference type="Pfam" id="PF04984"/>
    </source>
</evidence>
<dbReference type="AlphaFoldDB" id="A0A3Q8U1P0"/>
<protein>
    <submittedName>
        <fullName evidence="4">Phage tail protein</fullName>
    </submittedName>
</protein>
<feature type="domain" description="Tail sheath protein C-terminal" evidence="3">
    <location>
        <begin position="379"/>
        <end position="491"/>
    </location>
</feature>
<dbReference type="InterPro" id="IPR007067">
    <property type="entry name" value="Tail_sheath"/>
</dbReference>
<gene>
    <name evidence="4" type="ORF">EJA05_14050</name>
</gene>
<accession>A0A3Q8U1P0</accession>
<dbReference type="OrthoDB" id="5442644at2"/>
<name>A0A3Q8U1P0_9PSED</name>
<dbReference type="InterPro" id="IPR035089">
    <property type="entry name" value="Phage_sheath_subtilisin"/>
</dbReference>
<dbReference type="Pfam" id="PF17482">
    <property type="entry name" value="Phage_sheath_1C"/>
    <property type="match status" value="1"/>
</dbReference>
<evidence type="ECO:0000313" key="5">
    <source>
        <dbReference type="Proteomes" id="UP000268230"/>
    </source>
</evidence>
<dbReference type="KEGG" id="pory:EJA05_14050"/>
<dbReference type="Proteomes" id="UP000268230">
    <property type="component" value="Chromosome"/>
</dbReference>
<organism evidence="4 5">
    <name type="scientific">Pseudomonas entomophila</name>
    <dbReference type="NCBI Taxonomy" id="312306"/>
    <lineage>
        <taxon>Bacteria</taxon>
        <taxon>Pseudomonadati</taxon>
        <taxon>Pseudomonadota</taxon>
        <taxon>Gammaproteobacteria</taxon>
        <taxon>Pseudomonadales</taxon>
        <taxon>Pseudomonadaceae</taxon>
        <taxon>Pseudomonas</taxon>
    </lineage>
</organism>
<reference evidence="4 5" key="1">
    <citation type="submission" date="2018-12" db="EMBL/GenBank/DDBJ databases">
        <authorList>
            <person name="Li S."/>
            <person name="Yang R."/>
            <person name="Chen G."/>
            <person name="Zou L."/>
            <person name="Zhang C."/>
            <person name="Chen Y."/>
            <person name="Liu Z."/>
            <person name="Li Y."/>
            <person name="Yan Y."/>
            <person name="Huang M."/>
            <person name="Chen T."/>
        </authorList>
    </citation>
    <scope>NUCLEOTIDE SEQUENCE [LARGE SCALE GENOMIC DNA]</scope>
    <source>
        <strain evidence="4 5">1257</strain>
    </source>
</reference>